<name>A0ACB6RBK1_9PLEO</name>
<accession>A0ACB6RBK1</accession>
<reference evidence="1" key="1">
    <citation type="journal article" date="2020" name="Stud. Mycol.">
        <title>101 Dothideomycetes genomes: a test case for predicting lifestyles and emergence of pathogens.</title>
        <authorList>
            <person name="Haridas S."/>
            <person name="Albert R."/>
            <person name="Binder M."/>
            <person name="Bloem J."/>
            <person name="Labutti K."/>
            <person name="Salamov A."/>
            <person name="Andreopoulos B."/>
            <person name="Baker S."/>
            <person name="Barry K."/>
            <person name="Bills G."/>
            <person name="Bluhm B."/>
            <person name="Cannon C."/>
            <person name="Castanera R."/>
            <person name="Culley D."/>
            <person name="Daum C."/>
            <person name="Ezra D."/>
            <person name="Gonzalez J."/>
            <person name="Henrissat B."/>
            <person name="Kuo A."/>
            <person name="Liang C."/>
            <person name="Lipzen A."/>
            <person name="Lutzoni F."/>
            <person name="Magnuson J."/>
            <person name="Mondo S."/>
            <person name="Nolan M."/>
            <person name="Ohm R."/>
            <person name="Pangilinan J."/>
            <person name="Park H.-J."/>
            <person name="Ramirez L."/>
            <person name="Alfaro M."/>
            <person name="Sun H."/>
            <person name="Tritt A."/>
            <person name="Yoshinaga Y."/>
            <person name="Zwiers L.-H."/>
            <person name="Turgeon B."/>
            <person name="Goodwin S."/>
            <person name="Spatafora J."/>
            <person name="Crous P."/>
            <person name="Grigoriev I."/>
        </authorList>
    </citation>
    <scope>NUCLEOTIDE SEQUENCE</scope>
    <source>
        <strain evidence="1">ATCC 200398</strain>
    </source>
</reference>
<proteinExistence type="predicted"/>
<keyword evidence="2" id="KW-1185">Reference proteome</keyword>
<dbReference type="EMBL" id="MU003495">
    <property type="protein sequence ID" value="KAF2476138.1"/>
    <property type="molecule type" value="Genomic_DNA"/>
</dbReference>
<sequence>MRYENWDVILFPRDSHIPIQEFKTACYVSQDEYGHQLPTLICYIVSLPASTPFRISIHSWTSKAKPSHLIESKRKPHQRVVYTLRVVVDGDRVFHGCYEVSTKWPQEVAHEKRGIGDIDRQASQRKPTLQFPPFRPNVLMCSSWDARESNGRIKLFLSEQLISKHNGVNDLEFGASNDLICFSFQHAPREILEQAGISWPIRNPLFLPSAGDSHPSSHTPLSHTKPRNQGSEGRPQSPLSRHAGPGSAFPRPHNPEPHARPRTEPLPHFQQAHRSQTGERGALRTGLWEGSMGDSLGDPFGDVSMMDTWSTRQTSSNETPDISMTDLLASPPSSKAKSTGHNPIEEHDKTRAKALEEHRRKREREERQVVMALRDDQFETLIGAISPPKKGREREQGSHGHDQDHKHFHQATSQAPPPRMGPTGPPMNTRPSAAALARTSSYPDFHPHIRNTPHKSSPTLKEEKRGSADIHKSPLRYQQASYTSDKENCPPNFQAQEKHIPTPHPTESRVPTPYPFAQNQGPPGHSFPKFSSWESDVEMRDPSSLFSSLSRREKETQQLAHGKGSPAHMPAASGGIKSRKEGLGIGSPASTDPVIRHDKSLLPSPGMSVAQEHARVPQNTPVSSAPLTRIENIVDVHETKPFVPGHRSNEDSIGKIEQQLWSALGDELTSFETAANSASYGHNGNVASMDVEGGGLSGLEELESPVMKRKRKGTMGGERGRSPSAKVMKEGGVSAAGGGEGRGDVTTIT</sequence>
<gene>
    <name evidence="1" type="ORF">BDR25DRAFT_278949</name>
</gene>
<dbReference type="Proteomes" id="UP000799755">
    <property type="component" value="Unassembled WGS sequence"/>
</dbReference>
<comment type="caution">
    <text evidence="1">The sequence shown here is derived from an EMBL/GenBank/DDBJ whole genome shotgun (WGS) entry which is preliminary data.</text>
</comment>
<protein>
    <submittedName>
        <fullName evidence="1">Uncharacterized protein</fullName>
    </submittedName>
</protein>
<evidence type="ECO:0000313" key="2">
    <source>
        <dbReference type="Proteomes" id="UP000799755"/>
    </source>
</evidence>
<organism evidence="1 2">
    <name type="scientific">Lindgomyces ingoldianus</name>
    <dbReference type="NCBI Taxonomy" id="673940"/>
    <lineage>
        <taxon>Eukaryota</taxon>
        <taxon>Fungi</taxon>
        <taxon>Dikarya</taxon>
        <taxon>Ascomycota</taxon>
        <taxon>Pezizomycotina</taxon>
        <taxon>Dothideomycetes</taxon>
        <taxon>Pleosporomycetidae</taxon>
        <taxon>Pleosporales</taxon>
        <taxon>Lindgomycetaceae</taxon>
        <taxon>Lindgomyces</taxon>
    </lineage>
</organism>
<evidence type="ECO:0000313" key="1">
    <source>
        <dbReference type="EMBL" id="KAF2476138.1"/>
    </source>
</evidence>